<dbReference type="EMBL" id="AP019416">
    <property type="protein sequence ID" value="BBI54726.1"/>
    <property type="molecule type" value="Genomic_DNA"/>
</dbReference>
<keyword evidence="2" id="KW-1185">Reference proteome</keyword>
<protein>
    <submittedName>
        <fullName evidence="1">Uncharacterized protein</fullName>
    </submittedName>
</protein>
<evidence type="ECO:0000313" key="1">
    <source>
        <dbReference type="EMBL" id="BBI54726.1"/>
    </source>
</evidence>
<dbReference type="Proteomes" id="UP000289555">
    <property type="component" value="Chromosome"/>
</dbReference>
<proteinExistence type="predicted"/>
<reference evidence="2" key="1">
    <citation type="journal article" date="2019" name="Microbiol. Resour. Announc.">
        <title>Complete Genome Sequence of Halomonas olivaria, a Moderately Halophilic Bacterium Isolated from Olive Processing Effluents, Obtained by Nanopore Sequencing.</title>
        <authorList>
            <person name="Nagata S."/>
            <person name="Ii K.M."/>
            <person name="Tsukimi T."/>
            <person name="Miura M.C."/>
            <person name="Galipon J."/>
            <person name="Arakawa K."/>
        </authorList>
    </citation>
    <scope>NUCLEOTIDE SEQUENCE [LARGE SCALE GENOMIC DNA]</scope>
    <source>
        <strain evidence="2">TYRC17</strain>
    </source>
</reference>
<sequence length="88" mass="9492">MAALKADTAGAHVVNLFGQRIESVEVARLLEEQASEDITVTARGDPMPIMLPPPDDSAVILQDWSPTPLSQGLKKTIKYYRANAGVES</sequence>
<evidence type="ECO:0000313" key="2">
    <source>
        <dbReference type="Proteomes" id="UP000289555"/>
    </source>
</evidence>
<organism evidence="1 2">
    <name type="scientific">Vreelandella olivaria</name>
    <dbReference type="NCBI Taxonomy" id="390919"/>
    <lineage>
        <taxon>Bacteria</taxon>
        <taxon>Pseudomonadati</taxon>
        <taxon>Pseudomonadota</taxon>
        <taxon>Gammaproteobacteria</taxon>
        <taxon>Oceanospirillales</taxon>
        <taxon>Halomonadaceae</taxon>
        <taxon>Vreelandella</taxon>
    </lineage>
</organism>
<accession>A0ABN5X6I5</accession>
<name>A0ABN5X6I5_9GAMM</name>
<gene>
    <name evidence="1" type="ORF">HORIV_71470</name>
</gene>